<sequence>MDVADGVPPLVAHAVEKTLRIPDSHRDFTVPAADAARVHRFDSGLMEQLLDLGLAHRGSGAERRFDQLDLENIGIDLRLPCPRWTAMRWWSNALPSRVEPSAMDWTLTLKVACPTRESAHECDLRYHPAAVSAGEPEFALPDSAGEFRIELTTRWTDHRFGEAFTGLFASILPFEFHLMPQVLGHDARFAADTGLADCRQASILLAETASRTGITARRVSGLFLARPFAIWHYWIEVLDGGRWIAADPFLLNAFIRWDVVDAGAWPVDRSPSGVLWRLPEPRGPFATHGGAALKAVRALSAPRPRPGA</sequence>
<dbReference type="Proteomes" id="UP000675781">
    <property type="component" value="Unassembled WGS sequence"/>
</dbReference>
<protein>
    <submittedName>
        <fullName evidence="2">Transglutaminase domain-containing protein</fullName>
    </submittedName>
</protein>
<dbReference type="Gene3D" id="3.10.620.30">
    <property type="match status" value="1"/>
</dbReference>
<evidence type="ECO:0000313" key="3">
    <source>
        <dbReference type="Proteomes" id="UP000675781"/>
    </source>
</evidence>
<dbReference type="RefSeq" id="WP_212526319.1">
    <property type="nucleotide sequence ID" value="NZ_JAGSOG010000002.1"/>
</dbReference>
<keyword evidence="3" id="KW-1185">Reference proteome</keyword>
<dbReference type="InterPro" id="IPR002931">
    <property type="entry name" value="Transglutaminase-like"/>
</dbReference>
<name>A0A941EJR3_9ACTN</name>
<feature type="domain" description="Transglutaminase-like" evidence="1">
    <location>
        <begin position="190"/>
        <end position="250"/>
    </location>
</feature>
<dbReference type="SUPFAM" id="SSF54001">
    <property type="entry name" value="Cysteine proteinases"/>
    <property type="match status" value="1"/>
</dbReference>
<proteinExistence type="predicted"/>
<dbReference type="SMART" id="SM00460">
    <property type="entry name" value="TGc"/>
    <property type="match status" value="1"/>
</dbReference>
<dbReference type="AlphaFoldDB" id="A0A941EJR3"/>
<gene>
    <name evidence="2" type="ORF">KDL01_00860</name>
</gene>
<accession>A0A941EJR3</accession>
<evidence type="ECO:0000313" key="2">
    <source>
        <dbReference type="EMBL" id="MBR7831787.1"/>
    </source>
</evidence>
<comment type="caution">
    <text evidence="2">The sequence shown here is derived from an EMBL/GenBank/DDBJ whole genome shotgun (WGS) entry which is preliminary data.</text>
</comment>
<dbReference type="Pfam" id="PF01841">
    <property type="entry name" value="Transglut_core"/>
    <property type="match status" value="1"/>
</dbReference>
<reference evidence="2" key="1">
    <citation type="submission" date="2021-04" db="EMBL/GenBank/DDBJ databases">
        <title>Genome based classification of Actinospica acidithermotolerans sp. nov., an actinobacterium isolated from an Indonesian hot spring.</title>
        <authorList>
            <person name="Kusuma A.B."/>
            <person name="Putra K.E."/>
            <person name="Nafisah S."/>
            <person name="Loh J."/>
            <person name="Nouioui I."/>
            <person name="Goodfellow M."/>
        </authorList>
    </citation>
    <scope>NUCLEOTIDE SEQUENCE</scope>
    <source>
        <strain evidence="2">CSCA 57</strain>
    </source>
</reference>
<evidence type="ECO:0000259" key="1">
    <source>
        <dbReference type="SMART" id="SM00460"/>
    </source>
</evidence>
<dbReference type="InterPro" id="IPR038765">
    <property type="entry name" value="Papain-like_cys_pep_sf"/>
</dbReference>
<organism evidence="2 3">
    <name type="scientific">Actinospica durhamensis</name>
    <dbReference type="NCBI Taxonomy" id="1508375"/>
    <lineage>
        <taxon>Bacteria</taxon>
        <taxon>Bacillati</taxon>
        <taxon>Actinomycetota</taxon>
        <taxon>Actinomycetes</taxon>
        <taxon>Catenulisporales</taxon>
        <taxon>Actinospicaceae</taxon>
        <taxon>Actinospica</taxon>
    </lineage>
</organism>
<dbReference type="EMBL" id="JAGSOG010000002">
    <property type="protein sequence ID" value="MBR7831787.1"/>
    <property type="molecule type" value="Genomic_DNA"/>
</dbReference>